<name>A0A210QBN0_MIZYE</name>
<feature type="domain" description="Copper type II ascorbate-dependent monooxygenase N-terminal" evidence="4">
    <location>
        <begin position="149"/>
        <end position="268"/>
    </location>
</feature>
<dbReference type="InterPro" id="IPR036939">
    <property type="entry name" value="Cu2_ascorb_mOase_N_sf"/>
</dbReference>
<dbReference type="Pfam" id="PF24784">
    <property type="entry name" value="Temptin_C"/>
    <property type="match status" value="1"/>
</dbReference>
<dbReference type="PANTHER" id="PTHR10157">
    <property type="entry name" value="DOPAMINE BETA HYDROXYLASE RELATED"/>
    <property type="match status" value="1"/>
</dbReference>
<dbReference type="PANTHER" id="PTHR10157:SF23">
    <property type="entry name" value="MOXD1 HOMOLOG 1"/>
    <property type="match status" value="1"/>
</dbReference>
<dbReference type="Gene3D" id="2.60.120.230">
    <property type="match status" value="1"/>
</dbReference>
<evidence type="ECO:0000313" key="8">
    <source>
        <dbReference type="Proteomes" id="UP000242188"/>
    </source>
</evidence>
<evidence type="ECO:0000259" key="5">
    <source>
        <dbReference type="Pfam" id="PF03712"/>
    </source>
</evidence>
<dbReference type="InterPro" id="IPR000323">
    <property type="entry name" value="Cu2_ascorb_mOase_N"/>
</dbReference>
<dbReference type="GO" id="GO:0004500">
    <property type="term" value="F:dopamine beta-monooxygenase activity"/>
    <property type="evidence" value="ECO:0007669"/>
    <property type="project" value="InterPro"/>
</dbReference>
<evidence type="ECO:0000256" key="2">
    <source>
        <dbReference type="ARBA" id="ARBA00023180"/>
    </source>
</evidence>
<dbReference type="InterPro" id="IPR057626">
    <property type="entry name" value="S-S_Temptin"/>
</dbReference>
<keyword evidence="1" id="KW-1015">Disulfide bond</keyword>
<dbReference type="InterPro" id="IPR000945">
    <property type="entry name" value="DBH-like"/>
</dbReference>
<evidence type="ECO:0000256" key="1">
    <source>
        <dbReference type="ARBA" id="ARBA00023157"/>
    </source>
</evidence>
<dbReference type="InterPro" id="IPR008977">
    <property type="entry name" value="PHM/PNGase_F_dom_sf"/>
</dbReference>
<dbReference type="SUPFAM" id="SSF49742">
    <property type="entry name" value="PHM/PNGase F"/>
    <property type="match status" value="2"/>
</dbReference>
<keyword evidence="2" id="KW-0325">Glycoprotein</keyword>
<dbReference type="InterPro" id="IPR024548">
    <property type="entry name" value="Cu2_monoox_C"/>
</dbReference>
<dbReference type="Pfam" id="PF03712">
    <property type="entry name" value="Cu2_monoox_C"/>
    <property type="match status" value="1"/>
</dbReference>
<feature type="domain" description="Temptin Cys/Cys disulfide" evidence="6">
    <location>
        <begin position="15"/>
        <end position="111"/>
    </location>
</feature>
<keyword evidence="8" id="KW-1185">Reference proteome</keyword>
<dbReference type="Gene3D" id="2.60.120.310">
    <property type="entry name" value="Copper type II, ascorbate-dependent monooxygenase, N-terminal domain"/>
    <property type="match status" value="1"/>
</dbReference>
<comment type="caution">
    <text evidence="7">The sequence shown here is derived from an EMBL/GenBank/DDBJ whole genome shotgun (WGS) entry which is preliminary data.</text>
</comment>
<protein>
    <submittedName>
        <fullName evidence="7">Tyramine beta-hydroxylase</fullName>
    </submittedName>
</protein>
<reference evidence="7 8" key="1">
    <citation type="journal article" date="2017" name="Nat. Ecol. Evol.">
        <title>Scallop genome provides insights into evolution of bilaterian karyotype and development.</title>
        <authorList>
            <person name="Wang S."/>
            <person name="Zhang J."/>
            <person name="Jiao W."/>
            <person name="Li J."/>
            <person name="Xun X."/>
            <person name="Sun Y."/>
            <person name="Guo X."/>
            <person name="Huan P."/>
            <person name="Dong B."/>
            <person name="Zhang L."/>
            <person name="Hu X."/>
            <person name="Sun X."/>
            <person name="Wang J."/>
            <person name="Zhao C."/>
            <person name="Wang Y."/>
            <person name="Wang D."/>
            <person name="Huang X."/>
            <person name="Wang R."/>
            <person name="Lv J."/>
            <person name="Li Y."/>
            <person name="Zhang Z."/>
            <person name="Liu B."/>
            <person name="Lu W."/>
            <person name="Hui Y."/>
            <person name="Liang J."/>
            <person name="Zhou Z."/>
            <person name="Hou R."/>
            <person name="Li X."/>
            <person name="Liu Y."/>
            <person name="Li H."/>
            <person name="Ning X."/>
            <person name="Lin Y."/>
            <person name="Zhao L."/>
            <person name="Xing Q."/>
            <person name="Dou J."/>
            <person name="Li Y."/>
            <person name="Mao J."/>
            <person name="Guo H."/>
            <person name="Dou H."/>
            <person name="Li T."/>
            <person name="Mu C."/>
            <person name="Jiang W."/>
            <person name="Fu Q."/>
            <person name="Fu X."/>
            <person name="Miao Y."/>
            <person name="Liu J."/>
            <person name="Yu Q."/>
            <person name="Li R."/>
            <person name="Liao H."/>
            <person name="Li X."/>
            <person name="Kong Y."/>
            <person name="Jiang Z."/>
            <person name="Chourrout D."/>
            <person name="Li R."/>
            <person name="Bao Z."/>
        </authorList>
    </citation>
    <scope>NUCLEOTIDE SEQUENCE [LARGE SCALE GENOMIC DNA]</scope>
    <source>
        <strain evidence="7 8">PY_sf001</strain>
    </source>
</reference>
<keyword evidence="3" id="KW-0732">Signal</keyword>
<sequence>MNILIVLLCFSSALGFPSFQDEIPNGGEVPHPCKANHIWRGVGHLNPLGGGDRNPFGADFQNAGATWTTALCEMDSDEDGQTNGEELGDPECVWAKGDTPAVTVGISHPGVCTPYSDPSCQVANQWIDCDVRQLQCDALSEEGMQNITVRFPMTAVPANETNYYCMLFELPTDEDYHMVATTPYIDNEEVMHHIILFGCDETDSPITDVPVNVPRPCGMIAHRQCTTMIGIWAVGFSGECVHRDIGFRIGRNGFKKAAFQFHWNNPMLRTDFMDSSGMTLYFTANRRVHDANIMMIGQNYLAIPPGETEYTAEATCTKGCTSKKWSDTVYVTRALNHMHYMGRKQRIEHYRDGVKLRDVTYDELYSYDSPVLYEFQDPIELRPGDELKTTCTYRSIGKDKTTFQGDGTADEMCFGFLTFHPAENIQMPYCTAWKGIDLCKIHSLKQDFPVVDGCNVHALLNNTHPDTIRLDTELFSRCTPFQSCRKECKEFLKEELRRNKCIQGDLADYFRLYATRSRDNMLFWAAIDSCKAEIAADAFQCDASKCNNSSSVCEIVGGVGSVAASMTVVSFSLLINLLMKI</sequence>
<feature type="signal peptide" evidence="3">
    <location>
        <begin position="1"/>
        <end position="15"/>
    </location>
</feature>
<evidence type="ECO:0000313" key="7">
    <source>
        <dbReference type="EMBL" id="OWF46130.1"/>
    </source>
</evidence>
<dbReference type="InterPro" id="IPR014784">
    <property type="entry name" value="Cu2_ascorb_mOase-like_C"/>
</dbReference>
<evidence type="ECO:0000259" key="6">
    <source>
        <dbReference type="Pfam" id="PF24784"/>
    </source>
</evidence>
<gene>
    <name evidence="7" type="ORF">KP79_PYT04327</name>
</gene>
<feature type="chain" id="PRO_5013007462" evidence="3">
    <location>
        <begin position="16"/>
        <end position="581"/>
    </location>
</feature>
<dbReference type="STRING" id="6573.A0A210QBN0"/>
<proteinExistence type="predicted"/>
<evidence type="ECO:0000256" key="3">
    <source>
        <dbReference type="SAM" id="SignalP"/>
    </source>
</evidence>
<evidence type="ECO:0000259" key="4">
    <source>
        <dbReference type="Pfam" id="PF01082"/>
    </source>
</evidence>
<accession>A0A210QBN0</accession>
<organism evidence="7 8">
    <name type="scientific">Mizuhopecten yessoensis</name>
    <name type="common">Japanese scallop</name>
    <name type="synonym">Patinopecten yessoensis</name>
    <dbReference type="NCBI Taxonomy" id="6573"/>
    <lineage>
        <taxon>Eukaryota</taxon>
        <taxon>Metazoa</taxon>
        <taxon>Spiralia</taxon>
        <taxon>Lophotrochozoa</taxon>
        <taxon>Mollusca</taxon>
        <taxon>Bivalvia</taxon>
        <taxon>Autobranchia</taxon>
        <taxon>Pteriomorphia</taxon>
        <taxon>Pectinida</taxon>
        <taxon>Pectinoidea</taxon>
        <taxon>Pectinidae</taxon>
        <taxon>Mizuhopecten</taxon>
    </lineage>
</organism>
<dbReference type="GO" id="GO:0005507">
    <property type="term" value="F:copper ion binding"/>
    <property type="evidence" value="ECO:0007669"/>
    <property type="project" value="InterPro"/>
</dbReference>
<dbReference type="Pfam" id="PF01082">
    <property type="entry name" value="Cu2_monooxygen"/>
    <property type="match status" value="1"/>
</dbReference>
<dbReference type="EMBL" id="NEDP02004270">
    <property type="protein sequence ID" value="OWF46130.1"/>
    <property type="molecule type" value="Genomic_DNA"/>
</dbReference>
<dbReference type="AlphaFoldDB" id="A0A210QBN0"/>
<dbReference type="OrthoDB" id="129121at2759"/>
<dbReference type="Proteomes" id="UP000242188">
    <property type="component" value="Unassembled WGS sequence"/>
</dbReference>
<feature type="domain" description="Copper type II ascorbate-dependent monooxygenase C-terminal" evidence="5">
    <location>
        <begin position="290"/>
        <end position="431"/>
    </location>
</feature>